<dbReference type="AlphaFoldDB" id="A0A4Y9FXP3"/>
<dbReference type="OrthoDB" id="4794414at2"/>
<accession>A0A4Y9FXP3</accession>
<comment type="caution">
    <text evidence="2">The sequence shown here is derived from an EMBL/GenBank/DDBJ whole genome shotgun (WGS) entry which is preliminary data.</text>
</comment>
<sequence length="193" mass="19431">MRTRARPLTVVAILAAGAIGLIGSTQTWAVATLADGDLPVSGAIAVPVLQPLMLTALALGLVLTLVGRVLRYVLGALAVVVAGAVIALSAPMLGAPPLSAVAPAVTERTGLAGTEAVAGVVHDVAATPWPLVTIVAAVVLGLAGLAVLATAHQWTRGGRRYAATAEPVARTEDTTLDAVDSWDDLSRGDDPTR</sequence>
<gene>
    <name evidence="2" type="ORF">E4U02_03095</name>
</gene>
<protein>
    <submittedName>
        <fullName evidence="2">Peptidase</fullName>
    </submittedName>
</protein>
<feature type="transmembrane region" description="Helical" evidence="1">
    <location>
        <begin position="129"/>
        <end position="151"/>
    </location>
</feature>
<organism evidence="2 3">
    <name type="scientific">Microbacterium paludicola</name>
    <dbReference type="NCBI Taxonomy" id="300019"/>
    <lineage>
        <taxon>Bacteria</taxon>
        <taxon>Bacillati</taxon>
        <taxon>Actinomycetota</taxon>
        <taxon>Actinomycetes</taxon>
        <taxon>Micrococcales</taxon>
        <taxon>Microbacteriaceae</taxon>
        <taxon>Microbacterium</taxon>
    </lineage>
</organism>
<feature type="transmembrane region" description="Helical" evidence="1">
    <location>
        <begin position="73"/>
        <end position="93"/>
    </location>
</feature>
<reference evidence="2 3" key="1">
    <citation type="submission" date="2019-03" db="EMBL/GenBank/DDBJ databases">
        <title>Diversity of the mouse oral microbiome.</title>
        <authorList>
            <person name="Joseph S."/>
            <person name="Aduse-Opoku J."/>
            <person name="Curtis M."/>
            <person name="Wade W."/>
            <person name="Hashim A."/>
        </authorList>
    </citation>
    <scope>NUCLEOTIDE SEQUENCE [LARGE SCALE GENOMIC DNA]</scope>
    <source>
        <strain evidence="2 3">P1012</strain>
    </source>
</reference>
<evidence type="ECO:0000313" key="3">
    <source>
        <dbReference type="Proteomes" id="UP000298358"/>
    </source>
</evidence>
<proteinExistence type="predicted"/>
<keyword evidence="1" id="KW-0812">Transmembrane</keyword>
<name>A0A4Y9FXP3_9MICO</name>
<dbReference type="Pfam" id="PF09534">
    <property type="entry name" value="Trp_oprn_chp"/>
    <property type="match status" value="1"/>
</dbReference>
<feature type="transmembrane region" description="Helical" evidence="1">
    <location>
        <begin position="45"/>
        <end position="66"/>
    </location>
</feature>
<evidence type="ECO:0000313" key="2">
    <source>
        <dbReference type="EMBL" id="TFU34030.1"/>
    </source>
</evidence>
<evidence type="ECO:0000256" key="1">
    <source>
        <dbReference type="SAM" id="Phobius"/>
    </source>
</evidence>
<dbReference type="Proteomes" id="UP000298358">
    <property type="component" value="Unassembled WGS sequence"/>
</dbReference>
<keyword evidence="1" id="KW-0472">Membrane</keyword>
<dbReference type="EMBL" id="SPQB01000004">
    <property type="protein sequence ID" value="TFU34030.1"/>
    <property type="molecule type" value="Genomic_DNA"/>
</dbReference>
<keyword evidence="3" id="KW-1185">Reference proteome</keyword>
<keyword evidence="1" id="KW-1133">Transmembrane helix</keyword>
<dbReference type="InterPro" id="IPR019051">
    <property type="entry name" value="Trp_biosyn_TM_oprn/chp"/>
</dbReference>